<feature type="compositionally biased region" description="Acidic residues" evidence="1">
    <location>
        <begin position="540"/>
        <end position="564"/>
    </location>
</feature>
<feature type="region of interest" description="Disordered" evidence="1">
    <location>
        <begin position="1"/>
        <end position="24"/>
    </location>
</feature>
<dbReference type="Proteomes" id="UP000732380">
    <property type="component" value="Unassembled WGS sequence"/>
</dbReference>
<comment type="caution">
    <text evidence="3">The sequence shown here is derived from an EMBL/GenBank/DDBJ whole genome shotgun (WGS) entry which is preliminary data.</text>
</comment>
<feature type="compositionally biased region" description="Polar residues" evidence="1">
    <location>
        <begin position="416"/>
        <end position="446"/>
    </location>
</feature>
<organism evidence="3 4">
    <name type="scientific">Claviceps humidiphila</name>
    <dbReference type="NCBI Taxonomy" id="1294629"/>
    <lineage>
        <taxon>Eukaryota</taxon>
        <taxon>Fungi</taxon>
        <taxon>Dikarya</taxon>
        <taxon>Ascomycota</taxon>
        <taxon>Pezizomycotina</taxon>
        <taxon>Sordariomycetes</taxon>
        <taxon>Hypocreomycetidae</taxon>
        <taxon>Hypocreales</taxon>
        <taxon>Clavicipitaceae</taxon>
        <taxon>Claviceps</taxon>
    </lineage>
</organism>
<dbReference type="PANTHER" id="PTHR15629">
    <property type="entry name" value="SH3YL1 PROTEIN"/>
    <property type="match status" value="1"/>
</dbReference>
<dbReference type="EMBL" id="SRQM01000006">
    <property type="protein sequence ID" value="KAG6123406.1"/>
    <property type="molecule type" value="Genomic_DNA"/>
</dbReference>
<feature type="compositionally biased region" description="Polar residues" evidence="1">
    <location>
        <begin position="841"/>
        <end position="852"/>
    </location>
</feature>
<dbReference type="InterPro" id="IPR051702">
    <property type="entry name" value="SH3_domain_YSC84-like"/>
</dbReference>
<feature type="region of interest" description="Disordered" evidence="1">
    <location>
        <begin position="641"/>
        <end position="662"/>
    </location>
</feature>
<evidence type="ECO:0000259" key="2">
    <source>
        <dbReference type="Pfam" id="PF04366"/>
    </source>
</evidence>
<name>A0A9P7Q895_9HYPO</name>
<feature type="region of interest" description="Disordered" evidence="1">
    <location>
        <begin position="600"/>
        <end position="625"/>
    </location>
</feature>
<keyword evidence="4" id="KW-1185">Reference proteome</keyword>
<feature type="region of interest" description="Disordered" evidence="1">
    <location>
        <begin position="814"/>
        <end position="875"/>
    </location>
</feature>
<dbReference type="Pfam" id="PF04366">
    <property type="entry name" value="Ysc84"/>
    <property type="match status" value="1"/>
</dbReference>
<protein>
    <recommendedName>
        <fullName evidence="2">Ysc84 actin-binding domain-containing protein</fullName>
    </recommendedName>
</protein>
<evidence type="ECO:0000313" key="3">
    <source>
        <dbReference type="EMBL" id="KAG6123406.1"/>
    </source>
</evidence>
<dbReference type="InterPro" id="IPR007461">
    <property type="entry name" value="Ysc84_actin-binding"/>
</dbReference>
<dbReference type="CDD" id="cd11524">
    <property type="entry name" value="SYLF"/>
    <property type="match status" value="1"/>
</dbReference>
<gene>
    <name evidence="3" type="ORF">E4U13_006672</name>
</gene>
<sequence>MQRVSAFLPSWDKRSSNSSAPKHHSSGGFIFNWAARNSISISNGTNTTPGPSRPGQSAAKSLARINVSAANGHKVQREAFWPSSLDMESLKAARILKSFCFDGFLAPIQGDTEPVSPRTTQTSTSTTISIAEPQSPVSVMRKIPKRIIQNAAGIAIFTCMRSGLWMTGSGGSGILIARKSDGTWSPPSSIMLHTPTLSFIIGVDIYDCVLVVTNLAALEAITQPRVTLGEDVSLNNGPLTTTLDSDDVAIDWKTLDNTILAYMKARGRYQSVNLQGCILTERANENERFYGAEAAQIDILAGNVARHVEETRHLFEVIKLAEGRTDYDKAVVELTDVESTPSDAIIASPRSTASSPRPAFGIVKADDPDPFGILALEMAGLEIREAGSRLRPSSSQFDIISNSRSPSFSRFDRQSMDTSMSKSNRASVRSLNTIRSQMTDAGTQTDVGKADTAETTPSIGQSEDGCERVSVDHISKSNGIVADGDHDTGDLAPLENSSRARHSIASLHPERPAIPPRNRPTSSASAIQVDKADSPVETPSTEEEDELDTDTNDADDEDDLDISDEEPVIIEAVQVQSTRTRAVASRMIHAKGSVVTIAKRVPPPLPTRSPARNSRCANGEGGARSSMALSPLRLAFSEADLRSEEEEPVQVTNAERSSGVLQTSKSVDLGQTHVRDAIRNFDNAEREVSPQPRPLHMVVRAAPSIDAALQADDVPEAPMTESAAPEQQTAAEVSNELASSLKMSPPDDDKTEHIPMEQTASEYESMEDGRTEDEVALKVLPAPMEQAASEYESMEDGHTEDEVALKVLPASMDASDSTVTTREKHTSSTYTRLTEDRWSMDRSSLTTPTSERPLSVAEYTTEEDTPRRSIPEDEIEVDDQIIANKAVHEPIKSHLQTPIRSA</sequence>
<evidence type="ECO:0000313" key="4">
    <source>
        <dbReference type="Proteomes" id="UP000732380"/>
    </source>
</evidence>
<dbReference type="GO" id="GO:0035091">
    <property type="term" value="F:phosphatidylinositol binding"/>
    <property type="evidence" value="ECO:0007669"/>
    <property type="project" value="TreeGrafter"/>
</dbReference>
<feature type="compositionally biased region" description="Polar residues" evidence="1">
    <location>
        <begin position="397"/>
        <end position="408"/>
    </location>
</feature>
<feature type="region of interest" description="Disordered" evidence="1">
    <location>
        <begin position="717"/>
        <end position="753"/>
    </location>
</feature>
<reference evidence="3 4" key="1">
    <citation type="journal article" date="2020" name="bioRxiv">
        <title>Whole genome comparisons of ergot fungi reveals the divergence and evolution of species within the genus Claviceps are the result of varying mechanisms driving genome evolution and host range expansion.</title>
        <authorList>
            <person name="Wyka S.A."/>
            <person name="Mondo S.J."/>
            <person name="Liu M."/>
            <person name="Dettman J."/>
            <person name="Nalam V."/>
            <person name="Broders K.D."/>
        </authorList>
    </citation>
    <scope>NUCLEOTIDE SEQUENCE [LARGE SCALE GENOMIC DNA]</scope>
    <source>
        <strain evidence="3 4">LM576</strain>
    </source>
</reference>
<accession>A0A9P7Q895</accession>
<feature type="domain" description="Ysc84 actin-binding" evidence="2">
    <location>
        <begin position="193"/>
        <end position="319"/>
    </location>
</feature>
<evidence type="ECO:0000256" key="1">
    <source>
        <dbReference type="SAM" id="MobiDB-lite"/>
    </source>
</evidence>
<feature type="compositionally biased region" description="Polar residues" evidence="1">
    <location>
        <begin position="650"/>
        <end position="662"/>
    </location>
</feature>
<dbReference type="PANTHER" id="PTHR15629:SF8">
    <property type="entry name" value="DUF500 DOMAIN PROTEIN (AFU_ORTHOLOGUE AFUA_5G07310)"/>
    <property type="match status" value="1"/>
</dbReference>
<feature type="compositionally biased region" description="Basic and acidic residues" evidence="1">
    <location>
        <begin position="465"/>
        <end position="475"/>
    </location>
</feature>
<feature type="compositionally biased region" description="Polar residues" evidence="1">
    <location>
        <begin position="725"/>
        <end position="742"/>
    </location>
</feature>
<proteinExistence type="predicted"/>
<feature type="region of interest" description="Disordered" evidence="1">
    <location>
        <begin position="397"/>
        <end position="564"/>
    </location>
</feature>
<dbReference type="AlphaFoldDB" id="A0A9P7Q895"/>